<dbReference type="BioCyc" id="FCF748224-HMP:GTSS-2054-MONOMER"/>
<feature type="active site" evidence="6">
    <location>
        <position position="80"/>
    </location>
</feature>
<dbReference type="Gene3D" id="3.40.50.150">
    <property type="entry name" value="Vaccinia Virus protein VP39"/>
    <property type="match status" value="1"/>
</dbReference>
<dbReference type="EC" id="2.1.1.37" evidence="1"/>
<dbReference type="Pfam" id="PF00145">
    <property type="entry name" value="DNA_methylase"/>
    <property type="match status" value="1"/>
</dbReference>
<dbReference type="EMBL" id="AECU01000194">
    <property type="protein sequence ID" value="EFQ05889.1"/>
    <property type="molecule type" value="Genomic_DNA"/>
</dbReference>
<comment type="similarity">
    <text evidence="6">Belongs to the class I-like SAM-binding methyltransferase superfamily. C5-methyltransferase family.</text>
</comment>
<dbReference type="RefSeq" id="WP_005944834.1">
    <property type="nucleotide sequence ID" value="NZ_GL538343.1"/>
</dbReference>
<dbReference type="PRINTS" id="PR00105">
    <property type="entry name" value="C5METTRFRASE"/>
</dbReference>
<evidence type="ECO:0000256" key="1">
    <source>
        <dbReference type="ARBA" id="ARBA00011975"/>
    </source>
</evidence>
<dbReference type="STRING" id="748224.HMPREF9436_02621"/>
<protein>
    <recommendedName>
        <fullName evidence="1">DNA (cytosine-5-)-methyltransferase</fullName>
        <ecNumber evidence="1">2.1.1.37</ecNumber>
    </recommendedName>
</protein>
<keyword evidence="2 6" id="KW-0489">Methyltransferase</keyword>
<dbReference type="AlphaFoldDB" id="E2ZLR2"/>
<dbReference type="HOGENOM" id="CLU_006958_5_1_9"/>
<dbReference type="InterPro" id="IPR029063">
    <property type="entry name" value="SAM-dependent_MTases_sf"/>
</dbReference>
<dbReference type="eggNOG" id="COG0270">
    <property type="taxonomic scope" value="Bacteria"/>
</dbReference>
<sequence>MERLTHVSLFSGIGGLDLAAEAAGFETVCQCEWADYPYSILEQHWPNVPKFRDITTFTKEAFFEKTGLETVTIISGGFPCQPFSSVGRRRGLADERYLWPEMCRVIAELRPHWVLGENVAGFINMGLDKTIFDLAKAGYAVLPFVFPACGVGAWHERQRTFIVATDVSHAPCLRQKHLQGRGQPGCVPVGQRDLPKAEQGRIHLEPAPVGGGVLPDPGGVGGLPLHPETGGLPGQIPGDQPVGADHPPGETAFGEGGAKPGLGGMAHGLPPGMDGRILWREEPAGVPRITEDTKDRALRLKTLGNAVCPPQAYPIFHYIAAIETGACVGICPYGGGDG</sequence>
<evidence type="ECO:0000256" key="6">
    <source>
        <dbReference type="PROSITE-ProRule" id="PRU01016"/>
    </source>
</evidence>
<gene>
    <name evidence="7" type="ORF">HMPREF9436_02621</name>
</gene>
<dbReference type="OrthoDB" id="9813719at2"/>
<keyword evidence="4 6" id="KW-0949">S-adenosyl-L-methionine</keyword>
<reference evidence="7 8" key="1">
    <citation type="submission" date="2010-08" db="EMBL/GenBank/DDBJ databases">
        <authorList>
            <person name="Weinstock G."/>
            <person name="Sodergren E."/>
            <person name="Clifton S."/>
            <person name="Fulton L."/>
            <person name="Fulton B."/>
            <person name="Courtney L."/>
            <person name="Fronick C."/>
            <person name="Harrison M."/>
            <person name="Strong C."/>
            <person name="Farmer C."/>
            <person name="Delahaunty K."/>
            <person name="Markovic C."/>
            <person name="Hall O."/>
            <person name="Minx P."/>
            <person name="Tomlinson C."/>
            <person name="Mitreva M."/>
            <person name="Hou S."/>
            <person name="Chen J."/>
            <person name="Wollam A."/>
            <person name="Pepin K.H."/>
            <person name="Johnson M."/>
            <person name="Bhonagiri V."/>
            <person name="Zhang X."/>
            <person name="Suruliraj S."/>
            <person name="Warren W."/>
            <person name="Chinwalla A."/>
            <person name="Mardis E.R."/>
            <person name="Wilson R.K."/>
        </authorList>
    </citation>
    <scope>NUCLEOTIDE SEQUENCE [LARGE SCALE GENOMIC DNA]</scope>
    <source>
        <strain evidence="7 8">KLE1255</strain>
    </source>
</reference>
<evidence type="ECO:0000256" key="3">
    <source>
        <dbReference type="ARBA" id="ARBA00022679"/>
    </source>
</evidence>
<dbReference type="PANTHER" id="PTHR46098:SF1">
    <property type="entry name" value="TRNA (CYTOSINE(38)-C(5))-METHYLTRANSFERASE"/>
    <property type="match status" value="1"/>
</dbReference>
<evidence type="ECO:0000256" key="2">
    <source>
        <dbReference type="ARBA" id="ARBA00022603"/>
    </source>
</evidence>
<dbReference type="Proteomes" id="UP000006028">
    <property type="component" value="Unassembled WGS sequence"/>
</dbReference>
<organism evidence="7 8">
    <name type="scientific">Faecalibacterium cf. prausnitzii KLE1255</name>
    <dbReference type="NCBI Taxonomy" id="748224"/>
    <lineage>
        <taxon>Bacteria</taxon>
        <taxon>Bacillati</taxon>
        <taxon>Bacillota</taxon>
        <taxon>Clostridia</taxon>
        <taxon>Eubacteriales</taxon>
        <taxon>Oscillospiraceae</taxon>
        <taxon>Faecalibacterium</taxon>
    </lineage>
</organism>
<keyword evidence="5" id="KW-0680">Restriction system</keyword>
<dbReference type="InterPro" id="IPR001525">
    <property type="entry name" value="C5_MeTfrase"/>
</dbReference>
<proteinExistence type="inferred from homology"/>
<evidence type="ECO:0000256" key="5">
    <source>
        <dbReference type="ARBA" id="ARBA00022747"/>
    </source>
</evidence>
<dbReference type="GO" id="GO:0003886">
    <property type="term" value="F:DNA (cytosine-5-)-methyltransferase activity"/>
    <property type="evidence" value="ECO:0007669"/>
    <property type="project" value="UniProtKB-EC"/>
</dbReference>
<dbReference type="SUPFAM" id="SSF53335">
    <property type="entry name" value="S-adenosyl-L-methionine-dependent methyltransferases"/>
    <property type="match status" value="1"/>
</dbReference>
<dbReference type="GO" id="GO:0032259">
    <property type="term" value="P:methylation"/>
    <property type="evidence" value="ECO:0007669"/>
    <property type="project" value="UniProtKB-KW"/>
</dbReference>
<keyword evidence="3 6" id="KW-0808">Transferase</keyword>
<accession>E2ZLR2</accession>
<evidence type="ECO:0000313" key="7">
    <source>
        <dbReference type="EMBL" id="EFQ05889.1"/>
    </source>
</evidence>
<name>E2ZLR2_9FIRM</name>
<dbReference type="PANTHER" id="PTHR46098">
    <property type="entry name" value="TRNA (CYTOSINE(38)-C(5))-METHYLTRANSFERASE"/>
    <property type="match status" value="1"/>
</dbReference>
<evidence type="ECO:0000256" key="4">
    <source>
        <dbReference type="ARBA" id="ARBA00022691"/>
    </source>
</evidence>
<comment type="caution">
    <text evidence="7">The sequence shown here is derived from an EMBL/GenBank/DDBJ whole genome shotgun (WGS) entry which is preliminary data.</text>
</comment>
<dbReference type="PROSITE" id="PS51679">
    <property type="entry name" value="SAM_MT_C5"/>
    <property type="match status" value="1"/>
</dbReference>
<dbReference type="GO" id="GO:0009307">
    <property type="term" value="P:DNA restriction-modification system"/>
    <property type="evidence" value="ECO:0007669"/>
    <property type="project" value="UniProtKB-KW"/>
</dbReference>
<evidence type="ECO:0000313" key="8">
    <source>
        <dbReference type="Proteomes" id="UP000006028"/>
    </source>
</evidence>
<dbReference type="InterPro" id="IPR050750">
    <property type="entry name" value="C5-MTase"/>
</dbReference>